<dbReference type="PANTHER" id="PTHR34107:SF2">
    <property type="entry name" value="SLL0888 PROTEIN"/>
    <property type="match status" value="1"/>
</dbReference>
<dbReference type="KEGG" id="enn:FRE64_05085"/>
<sequence>MVEAVSQLMSLEEFWEWYPDGYGRYELRNGVPIEVQPTGTHGQVGGFLSAELVVEVKRLQLPYIIPLEALIKPINTDKSAYNPDVIVLDQTALEDEPFWKKRSTITLGKSIRLAIEVVSTNWRDDYGHKLIDYEALEIPEYWIVDYLGLGGRRYIGSPKQPTFSVYQLVDGEYQGQQFRGSDRIISPTFPELNLTAEQVFAAGV</sequence>
<keyword evidence="2" id="KW-0378">Hydrolase</keyword>
<dbReference type="Proteomes" id="UP000318453">
    <property type="component" value="Chromosome"/>
</dbReference>
<keyword evidence="3" id="KW-1185">Reference proteome</keyword>
<protein>
    <submittedName>
        <fullName evidence="2">Uma2 family endonuclease</fullName>
    </submittedName>
</protein>
<dbReference type="Pfam" id="PF05685">
    <property type="entry name" value="Uma2"/>
    <property type="match status" value="1"/>
</dbReference>
<dbReference type="RefSeq" id="WP_146294959.1">
    <property type="nucleotide sequence ID" value="NZ_CP042326.1"/>
</dbReference>
<dbReference type="Gene3D" id="3.90.1570.10">
    <property type="entry name" value="tt1808, chain A"/>
    <property type="match status" value="1"/>
</dbReference>
<dbReference type="InterPro" id="IPR012296">
    <property type="entry name" value="Nuclease_put_TT1808"/>
</dbReference>
<dbReference type="CDD" id="cd06260">
    <property type="entry name" value="DUF820-like"/>
    <property type="match status" value="1"/>
</dbReference>
<dbReference type="InterPro" id="IPR008538">
    <property type="entry name" value="Uma2"/>
</dbReference>
<evidence type="ECO:0000313" key="3">
    <source>
        <dbReference type="Proteomes" id="UP000318453"/>
    </source>
</evidence>
<evidence type="ECO:0000313" key="2">
    <source>
        <dbReference type="EMBL" id="QDZ39356.1"/>
    </source>
</evidence>
<proteinExistence type="predicted"/>
<dbReference type="InterPro" id="IPR011335">
    <property type="entry name" value="Restrct_endonuc-II-like"/>
</dbReference>
<organism evidence="2 3">
    <name type="scientific">Euhalothece natronophila Z-M001</name>
    <dbReference type="NCBI Taxonomy" id="522448"/>
    <lineage>
        <taxon>Bacteria</taxon>
        <taxon>Bacillati</taxon>
        <taxon>Cyanobacteriota</taxon>
        <taxon>Cyanophyceae</taxon>
        <taxon>Oscillatoriophycideae</taxon>
        <taxon>Chroococcales</taxon>
        <taxon>Halothecacae</taxon>
        <taxon>Halothece cluster</taxon>
        <taxon>Euhalothece</taxon>
    </lineage>
</organism>
<dbReference type="PANTHER" id="PTHR34107">
    <property type="entry name" value="SLL0198 PROTEIN-RELATED"/>
    <property type="match status" value="1"/>
</dbReference>
<accession>A0A5B8NK53</accession>
<feature type="domain" description="Putative restriction endonuclease" evidence="1">
    <location>
        <begin position="12"/>
        <end position="196"/>
    </location>
</feature>
<dbReference type="OrthoDB" id="428427at2"/>
<keyword evidence="2" id="KW-0540">Nuclease</keyword>
<dbReference type="AlphaFoldDB" id="A0A5B8NK53"/>
<evidence type="ECO:0000259" key="1">
    <source>
        <dbReference type="Pfam" id="PF05685"/>
    </source>
</evidence>
<name>A0A5B8NK53_9CHRO</name>
<dbReference type="SUPFAM" id="SSF52980">
    <property type="entry name" value="Restriction endonuclease-like"/>
    <property type="match status" value="1"/>
</dbReference>
<keyword evidence="2" id="KW-0255">Endonuclease</keyword>
<dbReference type="GO" id="GO:0004519">
    <property type="term" value="F:endonuclease activity"/>
    <property type="evidence" value="ECO:0007669"/>
    <property type="project" value="UniProtKB-KW"/>
</dbReference>
<gene>
    <name evidence="2" type="ORF">FRE64_05085</name>
</gene>
<reference evidence="2 3" key="1">
    <citation type="submission" date="2019-08" db="EMBL/GenBank/DDBJ databases">
        <title>Carotenoids and Carotenoid Binding Proteins in the Halophilic Cyanobacterium Euhalothece sp. ZM00.</title>
        <authorList>
            <person name="Cho S.M."/>
            <person name="Song J.Y."/>
            <person name="Park Y.-I."/>
        </authorList>
    </citation>
    <scope>NUCLEOTIDE SEQUENCE [LARGE SCALE GENOMIC DNA]</scope>
    <source>
        <strain evidence="2 3">Z-M001</strain>
    </source>
</reference>
<dbReference type="EMBL" id="CP042326">
    <property type="protein sequence ID" value="QDZ39356.1"/>
    <property type="molecule type" value="Genomic_DNA"/>
</dbReference>